<protein>
    <recommendedName>
        <fullName evidence="2">Transposase MuDR plant domain-containing protein</fullName>
    </recommendedName>
</protein>
<feature type="compositionally biased region" description="Acidic residues" evidence="1">
    <location>
        <begin position="102"/>
        <end position="123"/>
    </location>
</feature>
<dbReference type="InterPro" id="IPR004332">
    <property type="entry name" value="Transposase_MuDR"/>
</dbReference>
<accession>A0AAD5IMA0</accession>
<evidence type="ECO:0000259" key="2">
    <source>
        <dbReference type="Pfam" id="PF03108"/>
    </source>
</evidence>
<dbReference type="EMBL" id="JAJSOW010000104">
    <property type="protein sequence ID" value="KAI9169436.1"/>
    <property type="molecule type" value="Genomic_DNA"/>
</dbReference>
<proteinExistence type="predicted"/>
<evidence type="ECO:0000313" key="3">
    <source>
        <dbReference type="EMBL" id="KAI9169436.1"/>
    </source>
</evidence>
<evidence type="ECO:0000256" key="1">
    <source>
        <dbReference type="SAM" id="MobiDB-lite"/>
    </source>
</evidence>
<reference evidence="3" key="1">
    <citation type="journal article" date="2022" name="Plant J.">
        <title>Strategies of tolerance reflected in two North American maple genomes.</title>
        <authorList>
            <person name="McEvoy S.L."/>
            <person name="Sezen U.U."/>
            <person name="Trouern-Trend A."/>
            <person name="McMahon S.M."/>
            <person name="Schaberg P.G."/>
            <person name="Yang J."/>
            <person name="Wegrzyn J.L."/>
            <person name="Swenson N.G."/>
        </authorList>
    </citation>
    <scope>NUCLEOTIDE SEQUENCE</scope>
    <source>
        <strain evidence="3">91603</strain>
    </source>
</reference>
<name>A0AAD5IMA0_ACENE</name>
<gene>
    <name evidence="3" type="ORF">LWI28_012337</name>
</gene>
<feature type="domain" description="Transposase MuDR plant" evidence="2">
    <location>
        <begin position="159"/>
        <end position="216"/>
    </location>
</feature>
<keyword evidence="4" id="KW-1185">Reference proteome</keyword>
<dbReference type="Pfam" id="PF03108">
    <property type="entry name" value="DBD_Tnp_Mut"/>
    <property type="match status" value="1"/>
</dbReference>
<comment type="caution">
    <text evidence="3">The sequence shown here is derived from an EMBL/GenBank/DDBJ whole genome shotgun (WGS) entry which is preliminary data.</text>
</comment>
<feature type="region of interest" description="Disordered" evidence="1">
    <location>
        <begin position="88"/>
        <end position="126"/>
    </location>
</feature>
<sequence length="232" mass="27010">MYEVLGLEALVGEKFRQEVEIPWSDEVREIQNDADMMDVSIQQPNNILIHQLTINLRQQLNYNLNQQPNLEQEPIILIDSSLFPFEDDANYNSDDKVPNNASEDEVPNDASEYEVPNENDSANENDGLFDVNEDDIADEEVVDQSIMGIAFRTRNDGRITLEVGRLFRNSTHFREILLDYSIQEGFKLKRIKNEKRRITVWCETDGCPWRVHSSSTFDRVTYILKTLRNDHN</sequence>
<dbReference type="Proteomes" id="UP001064489">
    <property type="component" value="Chromosome 7"/>
</dbReference>
<evidence type="ECO:0000313" key="4">
    <source>
        <dbReference type="Proteomes" id="UP001064489"/>
    </source>
</evidence>
<reference evidence="3" key="2">
    <citation type="submission" date="2023-02" db="EMBL/GenBank/DDBJ databases">
        <authorList>
            <person name="Swenson N.G."/>
            <person name="Wegrzyn J.L."/>
            <person name="Mcevoy S.L."/>
        </authorList>
    </citation>
    <scope>NUCLEOTIDE SEQUENCE</scope>
    <source>
        <strain evidence="3">91603</strain>
        <tissue evidence="3">Leaf</tissue>
    </source>
</reference>
<dbReference type="AlphaFoldDB" id="A0AAD5IMA0"/>
<organism evidence="3 4">
    <name type="scientific">Acer negundo</name>
    <name type="common">Box elder</name>
    <dbReference type="NCBI Taxonomy" id="4023"/>
    <lineage>
        <taxon>Eukaryota</taxon>
        <taxon>Viridiplantae</taxon>
        <taxon>Streptophyta</taxon>
        <taxon>Embryophyta</taxon>
        <taxon>Tracheophyta</taxon>
        <taxon>Spermatophyta</taxon>
        <taxon>Magnoliopsida</taxon>
        <taxon>eudicotyledons</taxon>
        <taxon>Gunneridae</taxon>
        <taxon>Pentapetalae</taxon>
        <taxon>rosids</taxon>
        <taxon>malvids</taxon>
        <taxon>Sapindales</taxon>
        <taxon>Sapindaceae</taxon>
        <taxon>Hippocastanoideae</taxon>
        <taxon>Acereae</taxon>
        <taxon>Acer</taxon>
    </lineage>
</organism>